<comment type="function">
    <text evidence="1">Essential component of the TIM23 complex, a complex that mediates the translocation of transit peptide-containing proteins across the mitochondrial inner membrane.</text>
</comment>
<dbReference type="SMART" id="SM00577">
    <property type="entry name" value="CPDc"/>
    <property type="match status" value="1"/>
</dbReference>
<evidence type="ECO:0000259" key="2">
    <source>
        <dbReference type="PROSITE" id="PS50969"/>
    </source>
</evidence>
<dbReference type="Proteomes" id="UP001341840">
    <property type="component" value="Unassembled WGS sequence"/>
</dbReference>
<evidence type="ECO:0000256" key="1">
    <source>
        <dbReference type="RuleBase" id="RU365079"/>
    </source>
</evidence>
<dbReference type="InterPro" id="IPR004274">
    <property type="entry name" value="FCP1_dom"/>
</dbReference>
<keyword evidence="1" id="KW-0496">Mitochondrion</keyword>
<reference evidence="3 4" key="1">
    <citation type="journal article" date="2023" name="Plants (Basel)">
        <title>Bridging the Gap: Combining Genomics and Transcriptomics Approaches to Understand Stylosanthes scabra, an Orphan Legume from the Brazilian Caatinga.</title>
        <authorList>
            <person name="Ferreira-Neto J.R.C."/>
            <person name="da Silva M.D."/>
            <person name="Binneck E."/>
            <person name="de Melo N.F."/>
            <person name="da Silva R.H."/>
            <person name="de Melo A.L.T.M."/>
            <person name="Pandolfi V."/>
            <person name="Bustamante F.O."/>
            <person name="Brasileiro-Vidal A.C."/>
            <person name="Benko-Iseppon A.M."/>
        </authorList>
    </citation>
    <scope>NUCLEOTIDE SEQUENCE [LARGE SCALE GENOMIC DNA]</scope>
    <source>
        <tissue evidence="3">Leaves</tissue>
    </source>
</reference>
<dbReference type="Gene3D" id="3.40.50.1000">
    <property type="entry name" value="HAD superfamily/HAD-like"/>
    <property type="match status" value="1"/>
</dbReference>
<dbReference type="SUPFAM" id="SSF56784">
    <property type="entry name" value="HAD-like"/>
    <property type="match status" value="1"/>
</dbReference>
<sequence length="246" mass="28176">MEPLAVAEKSNIFISTSKFGCLKRKLIVLDINGVLAHLIFPAPPHHNADAVIQGEAIYKRPFCLEFLKFCLDNFEVGIWSSRSKKYVDAIVDYLFGDMRNKLLFCWDDSYCVETSLSVKEEKKAVLFKDLRKIWNKHDPNLPWEKGYYNESNTLLIDDSPHKGLLNPPYTSIFPHTFTCRNKSDNSLGVGGELYEHISRLVNVENVPKYIKEHPFGQAPITQASPSWNFYVQVLATLDLSPYLSQE</sequence>
<keyword evidence="1" id="KW-0809">Transit peptide</keyword>
<dbReference type="InterPro" id="IPR036412">
    <property type="entry name" value="HAD-like_sf"/>
</dbReference>
<keyword evidence="4" id="KW-1185">Reference proteome</keyword>
<gene>
    <name evidence="3" type="ORF">PIB30_007287</name>
</gene>
<keyword evidence="1" id="KW-0653">Protein transport</keyword>
<feature type="domain" description="FCP1 homology" evidence="2">
    <location>
        <begin position="20"/>
        <end position="200"/>
    </location>
</feature>
<comment type="caution">
    <text evidence="3">The sequence shown here is derived from an EMBL/GenBank/DDBJ whole genome shotgun (WGS) entry which is preliminary data.</text>
</comment>
<dbReference type="PANTHER" id="PTHR12210">
    <property type="entry name" value="DULLARD PROTEIN PHOSPHATASE"/>
    <property type="match status" value="1"/>
</dbReference>
<keyword evidence="1" id="KW-0811">Translocation</keyword>
<dbReference type="PROSITE" id="PS50969">
    <property type="entry name" value="FCP1"/>
    <property type="match status" value="1"/>
</dbReference>
<comment type="similarity">
    <text evidence="1">Belongs to the TIM50 family.</text>
</comment>
<dbReference type="Pfam" id="PF03031">
    <property type="entry name" value="NIF"/>
    <property type="match status" value="1"/>
</dbReference>
<comment type="subcellular location">
    <subcellularLocation>
        <location evidence="1">Mitochondrion inner membrane</location>
        <topology evidence="1">Single-pass membrane protein</topology>
    </subcellularLocation>
</comment>
<protein>
    <recommendedName>
        <fullName evidence="1">Mitochondrial import inner membrane translocase subunit TIM50</fullName>
    </recommendedName>
</protein>
<keyword evidence="1" id="KW-0813">Transport</keyword>
<evidence type="ECO:0000313" key="3">
    <source>
        <dbReference type="EMBL" id="MED6180130.1"/>
    </source>
</evidence>
<organism evidence="3 4">
    <name type="scientific">Stylosanthes scabra</name>
    <dbReference type="NCBI Taxonomy" id="79078"/>
    <lineage>
        <taxon>Eukaryota</taxon>
        <taxon>Viridiplantae</taxon>
        <taxon>Streptophyta</taxon>
        <taxon>Embryophyta</taxon>
        <taxon>Tracheophyta</taxon>
        <taxon>Spermatophyta</taxon>
        <taxon>Magnoliopsida</taxon>
        <taxon>eudicotyledons</taxon>
        <taxon>Gunneridae</taxon>
        <taxon>Pentapetalae</taxon>
        <taxon>rosids</taxon>
        <taxon>fabids</taxon>
        <taxon>Fabales</taxon>
        <taxon>Fabaceae</taxon>
        <taxon>Papilionoideae</taxon>
        <taxon>50 kb inversion clade</taxon>
        <taxon>dalbergioids sensu lato</taxon>
        <taxon>Dalbergieae</taxon>
        <taxon>Pterocarpus clade</taxon>
        <taxon>Stylosanthes</taxon>
    </lineage>
</organism>
<dbReference type="InterPro" id="IPR023214">
    <property type="entry name" value="HAD_sf"/>
</dbReference>
<name>A0ABU6W4S0_9FABA</name>
<accession>A0ABU6W4S0</accession>
<dbReference type="InterPro" id="IPR050365">
    <property type="entry name" value="TIM50"/>
</dbReference>
<comment type="subunit">
    <text evidence="1">Component of the TIM23 complex.</text>
</comment>
<dbReference type="EMBL" id="JASCZI010181258">
    <property type="protein sequence ID" value="MED6180130.1"/>
    <property type="molecule type" value="Genomic_DNA"/>
</dbReference>
<proteinExistence type="inferred from homology"/>
<evidence type="ECO:0000313" key="4">
    <source>
        <dbReference type="Proteomes" id="UP001341840"/>
    </source>
</evidence>